<sequence length="213" mass="22995">MTLNNKVYEAFGIPDEQFVRSEGVPMTKNEIRVLSLAKLQLTPAATVYDIGAGSGSVAIEIKRMVPDGKVIAIEKNPEAIKVLKENSKKFKVAIDVIEGLAPDALEGLPVADRIFIGGSGGNLEQILRVCDSKLTTGGRIVLNSVTLNTATDAYKILEELGYEIEVTQVAISYIVSRGNAQMWQARNPVTIIAAAKTDNTKTDYTKEGAANER</sequence>
<reference evidence="7 8" key="1">
    <citation type="submission" date="2016-09" db="EMBL/GenBank/DDBJ databases">
        <title>Draft genome sequence for the type strain of Desulfuribacillus alkaliarsenatis AHT28, an obligately anaerobic, sulfidogenic bacterium isolated from Russian soda lake sediments.</title>
        <authorList>
            <person name="Abin C.A."/>
            <person name="Hollibaugh J.T."/>
        </authorList>
    </citation>
    <scope>NUCLEOTIDE SEQUENCE [LARGE SCALE GENOMIC DNA]</scope>
    <source>
        <strain evidence="7 8">AHT28</strain>
    </source>
</reference>
<dbReference type="UniPathway" id="UPA00148"/>
<keyword evidence="8" id="KW-1185">Reference proteome</keyword>
<dbReference type="InterPro" id="IPR050714">
    <property type="entry name" value="Cobalamin_biosynth_MTase"/>
</dbReference>
<dbReference type="GO" id="GO:0032259">
    <property type="term" value="P:methylation"/>
    <property type="evidence" value="ECO:0007669"/>
    <property type="project" value="UniProtKB-KW"/>
</dbReference>
<dbReference type="PANTHER" id="PTHR43182:SF1">
    <property type="entry name" value="COBALT-PRECORRIN-7 C(5)-METHYLTRANSFERASE"/>
    <property type="match status" value="1"/>
</dbReference>
<comment type="pathway">
    <text evidence="1">Cofactor biosynthesis; adenosylcobalamin biosynthesis.</text>
</comment>
<evidence type="ECO:0000256" key="2">
    <source>
        <dbReference type="ARBA" id="ARBA00022573"/>
    </source>
</evidence>
<gene>
    <name evidence="7" type="ORF">BHF68_13100</name>
</gene>
<evidence type="ECO:0000313" key="7">
    <source>
        <dbReference type="EMBL" id="OEF97996.1"/>
    </source>
</evidence>
<dbReference type="SUPFAM" id="SSF53335">
    <property type="entry name" value="S-adenosyl-L-methionine-dependent methyltransferases"/>
    <property type="match status" value="1"/>
</dbReference>
<proteinExistence type="predicted"/>
<keyword evidence="4 7" id="KW-0808">Transferase</keyword>
<evidence type="ECO:0000256" key="5">
    <source>
        <dbReference type="ARBA" id="ARBA00022691"/>
    </source>
</evidence>
<keyword evidence="2" id="KW-0169">Cobalamin biosynthesis</keyword>
<dbReference type="InterPro" id="IPR025714">
    <property type="entry name" value="Methyltranfer_dom"/>
</dbReference>
<dbReference type="CDD" id="cd02440">
    <property type="entry name" value="AdoMet_MTases"/>
    <property type="match status" value="1"/>
</dbReference>
<dbReference type="AlphaFoldDB" id="A0A1E5G4I0"/>
<dbReference type="InterPro" id="IPR014008">
    <property type="entry name" value="Cbl_synth_MTase_CbiT"/>
</dbReference>
<name>A0A1E5G4I0_9FIRM</name>
<keyword evidence="3 7" id="KW-0489">Methyltransferase</keyword>
<dbReference type="GO" id="GO:0009236">
    <property type="term" value="P:cobalamin biosynthetic process"/>
    <property type="evidence" value="ECO:0007669"/>
    <property type="project" value="UniProtKB-UniPathway"/>
</dbReference>
<evidence type="ECO:0000313" key="8">
    <source>
        <dbReference type="Proteomes" id="UP000094296"/>
    </source>
</evidence>
<dbReference type="GO" id="GO:0008276">
    <property type="term" value="F:protein methyltransferase activity"/>
    <property type="evidence" value="ECO:0007669"/>
    <property type="project" value="InterPro"/>
</dbReference>
<dbReference type="Gene3D" id="3.40.50.150">
    <property type="entry name" value="Vaccinia Virus protein VP39"/>
    <property type="match status" value="1"/>
</dbReference>
<dbReference type="NCBIfam" id="TIGR02469">
    <property type="entry name" value="CbiT"/>
    <property type="match status" value="1"/>
</dbReference>
<dbReference type="InterPro" id="IPR029063">
    <property type="entry name" value="SAM-dependent_MTases_sf"/>
</dbReference>
<feature type="domain" description="Methyltransferase" evidence="6">
    <location>
        <begin position="43"/>
        <end position="146"/>
    </location>
</feature>
<dbReference type="STRING" id="766136.BHF68_13100"/>
<dbReference type="Pfam" id="PF13847">
    <property type="entry name" value="Methyltransf_31"/>
    <property type="match status" value="1"/>
</dbReference>
<evidence type="ECO:0000256" key="1">
    <source>
        <dbReference type="ARBA" id="ARBA00004953"/>
    </source>
</evidence>
<dbReference type="PANTHER" id="PTHR43182">
    <property type="entry name" value="COBALT-PRECORRIN-6B C(15)-METHYLTRANSFERASE (DECARBOXYLATING)"/>
    <property type="match status" value="1"/>
</dbReference>
<protein>
    <submittedName>
        <fullName evidence="7">Precorrin-6Y C5,15-methyltransferase (Decarboxylating) subunit CbiT</fullName>
    </submittedName>
</protein>
<comment type="caution">
    <text evidence="7">The sequence shown here is derived from an EMBL/GenBank/DDBJ whole genome shotgun (WGS) entry which is preliminary data.</text>
</comment>
<dbReference type="RefSeq" id="WP_069642393.1">
    <property type="nucleotide sequence ID" value="NZ_MIJE01000002.1"/>
</dbReference>
<dbReference type="Proteomes" id="UP000094296">
    <property type="component" value="Unassembled WGS sequence"/>
</dbReference>
<accession>A0A1E5G4I0</accession>
<organism evidence="7 8">
    <name type="scientific">Desulfuribacillus alkaliarsenatis</name>
    <dbReference type="NCBI Taxonomy" id="766136"/>
    <lineage>
        <taxon>Bacteria</taxon>
        <taxon>Bacillati</taxon>
        <taxon>Bacillota</taxon>
        <taxon>Desulfuribacillia</taxon>
        <taxon>Desulfuribacillales</taxon>
        <taxon>Desulfuribacillaceae</taxon>
        <taxon>Desulfuribacillus</taxon>
    </lineage>
</organism>
<evidence type="ECO:0000256" key="3">
    <source>
        <dbReference type="ARBA" id="ARBA00022603"/>
    </source>
</evidence>
<evidence type="ECO:0000259" key="6">
    <source>
        <dbReference type="Pfam" id="PF13847"/>
    </source>
</evidence>
<dbReference type="OrthoDB" id="9780707at2"/>
<dbReference type="EMBL" id="MIJE01000002">
    <property type="protein sequence ID" value="OEF97996.1"/>
    <property type="molecule type" value="Genomic_DNA"/>
</dbReference>
<keyword evidence="5" id="KW-0949">S-adenosyl-L-methionine</keyword>
<evidence type="ECO:0000256" key="4">
    <source>
        <dbReference type="ARBA" id="ARBA00022679"/>
    </source>
</evidence>